<feature type="transmembrane region" description="Helical" evidence="1">
    <location>
        <begin position="457"/>
        <end position="479"/>
    </location>
</feature>
<evidence type="ECO:0000313" key="3">
    <source>
        <dbReference type="Proteomes" id="UP000799118"/>
    </source>
</evidence>
<keyword evidence="1" id="KW-1133">Transmembrane helix</keyword>
<organism evidence="2 3">
    <name type="scientific">Gymnopus androsaceus JB14</name>
    <dbReference type="NCBI Taxonomy" id="1447944"/>
    <lineage>
        <taxon>Eukaryota</taxon>
        <taxon>Fungi</taxon>
        <taxon>Dikarya</taxon>
        <taxon>Basidiomycota</taxon>
        <taxon>Agaricomycotina</taxon>
        <taxon>Agaricomycetes</taxon>
        <taxon>Agaricomycetidae</taxon>
        <taxon>Agaricales</taxon>
        <taxon>Marasmiineae</taxon>
        <taxon>Omphalotaceae</taxon>
        <taxon>Gymnopus</taxon>
    </lineage>
</organism>
<keyword evidence="1" id="KW-0472">Membrane</keyword>
<evidence type="ECO:0000313" key="2">
    <source>
        <dbReference type="EMBL" id="KAE9388398.1"/>
    </source>
</evidence>
<evidence type="ECO:0000256" key="1">
    <source>
        <dbReference type="SAM" id="Phobius"/>
    </source>
</evidence>
<proteinExistence type="predicted"/>
<protein>
    <submittedName>
        <fullName evidence="2">Uncharacterized protein</fullName>
    </submittedName>
</protein>
<accession>A0A6A4GRW5</accession>
<name>A0A6A4GRW5_9AGAR</name>
<sequence length="607" mass="67131">MRKSRCCLSIHLPIQRNCLAVNAHRQLSRSLPLLLAFVAIYCCDSTFALTNFNQCLLDVQAGKFGPNAGVDNFGHPVPNISQATAIPYEICVAACGGAPEPFSWGDFSNQFSAWLLPWLALLSQLPFGANDHLENLISVVMTIGSPVLAAYSAALTVLNGRWIARRFSGSTYPNTYYAVRTLSSLQQAPVVLDTNRDALLASLVVLPENDEWWKELLDHLNYTYTWSISAATSIAWVLIAYVFTVIESLSNIGSEINVNGQGVGSAWLWLLPVVIAWLQISPKCDSILIRDALRRANRIAYVATSDGIPKRAGIVSDHRAVFLNEADDVLHNDQRCTCPIYNYARLFAWTAAVEEISEYFHEATRRSRLFQPVDSNKPWVFGDRSCNLSDENRIGTSSQVVAYCTSFFPRRSRWGSGVWGRIIVASILALILQWGTAGAAIFVTWKTPTRGLGCRSGSYLLYAIVSTIVWVLLVFANILSHYSTFDCTSYDLEEKKKHYARVDLAGSLSIIIRRFGKILAAANAVWIFTTCMFQFTSFFNRCWCDSNVLGLGAARAYNVISLTNEEVDSTRAAWIGGAVFASGAAAIYVGFINVFIDPPLPVGPNRE</sequence>
<feature type="transmembrane region" description="Helical" evidence="1">
    <location>
        <begin position="572"/>
        <end position="596"/>
    </location>
</feature>
<feature type="transmembrane region" description="Helical" evidence="1">
    <location>
        <begin position="30"/>
        <end position="50"/>
    </location>
</feature>
<dbReference type="AlphaFoldDB" id="A0A6A4GRW5"/>
<feature type="transmembrane region" description="Helical" evidence="1">
    <location>
        <begin position="135"/>
        <end position="158"/>
    </location>
</feature>
<keyword evidence="1" id="KW-0812">Transmembrane</keyword>
<reference evidence="2" key="1">
    <citation type="journal article" date="2019" name="Environ. Microbiol.">
        <title>Fungal ecological strategies reflected in gene transcription - a case study of two litter decomposers.</title>
        <authorList>
            <person name="Barbi F."/>
            <person name="Kohler A."/>
            <person name="Barry K."/>
            <person name="Baskaran P."/>
            <person name="Daum C."/>
            <person name="Fauchery L."/>
            <person name="Ihrmark K."/>
            <person name="Kuo A."/>
            <person name="LaButti K."/>
            <person name="Lipzen A."/>
            <person name="Morin E."/>
            <person name="Grigoriev I.V."/>
            <person name="Henrissat B."/>
            <person name="Lindahl B."/>
            <person name="Martin F."/>
        </authorList>
    </citation>
    <scope>NUCLEOTIDE SEQUENCE</scope>
    <source>
        <strain evidence="2">JB14</strain>
    </source>
</reference>
<keyword evidence="3" id="KW-1185">Reference proteome</keyword>
<dbReference type="OrthoDB" id="5392263at2759"/>
<feature type="transmembrane region" description="Helical" evidence="1">
    <location>
        <begin position="418"/>
        <end position="445"/>
    </location>
</feature>
<dbReference type="Proteomes" id="UP000799118">
    <property type="component" value="Unassembled WGS sequence"/>
</dbReference>
<gene>
    <name evidence="2" type="ORF">BT96DRAFT_836328</name>
</gene>
<feature type="transmembrane region" description="Helical" evidence="1">
    <location>
        <begin position="224"/>
        <end position="243"/>
    </location>
</feature>
<feature type="transmembrane region" description="Helical" evidence="1">
    <location>
        <begin position="518"/>
        <end position="539"/>
    </location>
</feature>
<feature type="transmembrane region" description="Helical" evidence="1">
    <location>
        <begin position="263"/>
        <end position="280"/>
    </location>
</feature>
<dbReference type="EMBL" id="ML769746">
    <property type="protein sequence ID" value="KAE9388398.1"/>
    <property type="molecule type" value="Genomic_DNA"/>
</dbReference>